<evidence type="ECO:0000313" key="2">
    <source>
        <dbReference type="Proteomes" id="UP000652761"/>
    </source>
</evidence>
<dbReference type="AlphaFoldDB" id="A0A843WUJ2"/>
<protein>
    <submittedName>
        <fullName evidence="1">Uncharacterized protein</fullName>
    </submittedName>
</protein>
<reference evidence="1" key="1">
    <citation type="submission" date="2017-07" db="EMBL/GenBank/DDBJ databases">
        <title>Taro Niue Genome Assembly and Annotation.</title>
        <authorList>
            <person name="Atibalentja N."/>
            <person name="Keating K."/>
            <person name="Fields C.J."/>
        </authorList>
    </citation>
    <scope>NUCLEOTIDE SEQUENCE</scope>
    <source>
        <strain evidence="1">Niue_2</strain>
        <tissue evidence="1">Leaf</tissue>
    </source>
</reference>
<sequence>MAVTPPNILSSMPQLDWLQPAPPCPDHAIEACEAKRVERDDDKDEDPRTGYSYQTDKYSSIVIYLDSSNNYVLNGSRLHFVRVRRVLQEYGSDGGERRIEELREYRKK</sequence>
<keyword evidence="2" id="KW-1185">Reference proteome</keyword>
<comment type="caution">
    <text evidence="1">The sequence shown here is derived from an EMBL/GenBank/DDBJ whole genome shotgun (WGS) entry which is preliminary data.</text>
</comment>
<organism evidence="1 2">
    <name type="scientific">Colocasia esculenta</name>
    <name type="common">Wild taro</name>
    <name type="synonym">Arum esculentum</name>
    <dbReference type="NCBI Taxonomy" id="4460"/>
    <lineage>
        <taxon>Eukaryota</taxon>
        <taxon>Viridiplantae</taxon>
        <taxon>Streptophyta</taxon>
        <taxon>Embryophyta</taxon>
        <taxon>Tracheophyta</taxon>
        <taxon>Spermatophyta</taxon>
        <taxon>Magnoliopsida</taxon>
        <taxon>Liliopsida</taxon>
        <taxon>Araceae</taxon>
        <taxon>Aroideae</taxon>
        <taxon>Colocasieae</taxon>
        <taxon>Colocasia</taxon>
    </lineage>
</organism>
<gene>
    <name evidence="1" type="ORF">Taro_046753</name>
</gene>
<proteinExistence type="predicted"/>
<evidence type="ECO:0000313" key="1">
    <source>
        <dbReference type="EMBL" id="MQM13829.1"/>
    </source>
</evidence>
<dbReference type="Proteomes" id="UP000652761">
    <property type="component" value="Unassembled WGS sequence"/>
</dbReference>
<name>A0A843WUJ2_COLES</name>
<accession>A0A843WUJ2</accession>
<dbReference type="EMBL" id="NMUH01005845">
    <property type="protein sequence ID" value="MQM13829.1"/>
    <property type="molecule type" value="Genomic_DNA"/>
</dbReference>